<dbReference type="AlphaFoldDB" id="A0A1X7SWK6"/>
<sequence>MPFGGVTVKDVDPHEFVRQLAEWLKLSGKIKLPLYVDFVKTGPHKELSPYDKDWYYIRAASIARHIYLRKGVGIGALAKVYGGKQRRGARPGVYRKANTAILRHVVQSLEKMRILDKDSNG</sequence>
<evidence type="ECO:0000313" key="5">
    <source>
        <dbReference type="Proteomes" id="UP000007879"/>
    </source>
</evidence>
<dbReference type="SUPFAM" id="SSF46785">
    <property type="entry name" value="Winged helix' DNA-binding domain"/>
    <property type="match status" value="1"/>
</dbReference>
<dbReference type="SMART" id="SM01413">
    <property type="entry name" value="Ribosomal_S19e"/>
    <property type="match status" value="1"/>
</dbReference>
<dbReference type="GO" id="GO:0003735">
    <property type="term" value="F:structural constituent of ribosome"/>
    <property type="evidence" value="ECO:0007669"/>
    <property type="project" value="InterPro"/>
</dbReference>
<dbReference type="PANTHER" id="PTHR11710:SF0">
    <property type="entry name" value="40S RIBOSOMAL PROTEIN S19"/>
    <property type="match status" value="1"/>
</dbReference>
<evidence type="ECO:0008006" key="6">
    <source>
        <dbReference type="Google" id="ProtNLM"/>
    </source>
</evidence>
<dbReference type="EnsemblMetazoa" id="Aqu2.1.06465_001">
    <property type="protein sequence ID" value="Aqu2.1.06465_001"/>
    <property type="gene ID" value="Aqu2.1.06465"/>
</dbReference>
<dbReference type="InterPro" id="IPR036390">
    <property type="entry name" value="WH_DNA-bd_sf"/>
</dbReference>
<dbReference type="Pfam" id="PF01090">
    <property type="entry name" value="Ribosomal_S19e"/>
    <property type="match status" value="1"/>
</dbReference>
<dbReference type="OrthoDB" id="428974at2759"/>
<dbReference type="FunFam" id="1.10.10.10:FF:000118">
    <property type="entry name" value="40S ribosomal protein S19"/>
    <property type="match status" value="1"/>
</dbReference>
<dbReference type="PANTHER" id="PTHR11710">
    <property type="entry name" value="40S RIBOSOMAL PROTEIN S19"/>
    <property type="match status" value="1"/>
</dbReference>
<keyword evidence="3" id="KW-0687">Ribonucleoprotein</keyword>
<dbReference type="GO" id="GO:0000028">
    <property type="term" value="P:ribosomal small subunit assembly"/>
    <property type="evidence" value="ECO:0007669"/>
    <property type="project" value="TreeGrafter"/>
</dbReference>
<comment type="similarity">
    <text evidence="1">Belongs to the eukaryotic ribosomal protein eS19 family.</text>
</comment>
<dbReference type="PROSITE" id="PS00628">
    <property type="entry name" value="RIBOSOMAL_S19E"/>
    <property type="match status" value="1"/>
</dbReference>
<keyword evidence="2" id="KW-0689">Ribosomal protein</keyword>
<reference evidence="4" key="2">
    <citation type="submission" date="2017-05" db="UniProtKB">
        <authorList>
            <consortium name="EnsemblMetazoa"/>
        </authorList>
    </citation>
    <scope>IDENTIFICATION</scope>
</reference>
<dbReference type="GO" id="GO:0022627">
    <property type="term" value="C:cytosolic small ribosomal subunit"/>
    <property type="evidence" value="ECO:0007669"/>
    <property type="project" value="TreeGrafter"/>
</dbReference>
<dbReference type="InterPro" id="IPR036388">
    <property type="entry name" value="WH-like_DNA-bd_sf"/>
</dbReference>
<dbReference type="KEGG" id="aqu:100631636"/>
<name>A0A1X7SWK6_AMPQE</name>
<organism evidence="4">
    <name type="scientific">Amphimedon queenslandica</name>
    <name type="common">Sponge</name>
    <dbReference type="NCBI Taxonomy" id="400682"/>
    <lineage>
        <taxon>Eukaryota</taxon>
        <taxon>Metazoa</taxon>
        <taxon>Porifera</taxon>
        <taxon>Demospongiae</taxon>
        <taxon>Heteroscleromorpha</taxon>
        <taxon>Haplosclerida</taxon>
        <taxon>Niphatidae</taxon>
        <taxon>Amphimedon</taxon>
    </lineage>
</organism>
<dbReference type="InParanoid" id="A0A1X7SWK6"/>
<dbReference type="Gene3D" id="1.10.10.10">
    <property type="entry name" value="Winged helix-like DNA-binding domain superfamily/Winged helix DNA-binding domain"/>
    <property type="match status" value="1"/>
</dbReference>
<reference evidence="5" key="1">
    <citation type="journal article" date="2010" name="Nature">
        <title>The Amphimedon queenslandica genome and the evolution of animal complexity.</title>
        <authorList>
            <person name="Srivastava M."/>
            <person name="Simakov O."/>
            <person name="Chapman J."/>
            <person name="Fahey B."/>
            <person name="Gauthier M.E."/>
            <person name="Mitros T."/>
            <person name="Richards G.S."/>
            <person name="Conaco C."/>
            <person name="Dacre M."/>
            <person name="Hellsten U."/>
            <person name="Larroux C."/>
            <person name="Putnam N.H."/>
            <person name="Stanke M."/>
            <person name="Adamska M."/>
            <person name="Darling A."/>
            <person name="Degnan S.M."/>
            <person name="Oakley T.H."/>
            <person name="Plachetzki D.C."/>
            <person name="Zhai Y."/>
            <person name="Adamski M."/>
            <person name="Calcino A."/>
            <person name="Cummins S.F."/>
            <person name="Goodstein D.M."/>
            <person name="Harris C."/>
            <person name="Jackson D.J."/>
            <person name="Leys S.P."/>
            <person name="Shu S."/>
            <person name="Woodcroft B.J."/>
            <person name="Vervoort M."/>
            <person name="Kosik K.S."/>
            <person name="Manning G."/>
            <person name="Degnan B.M."/>
            <person name="Rokhsar D.S."/>
        </authorList>
    </citation>
    <scope>NUCLEOTIDE SEQUENCE [LARGE SCALE GENOMIC DNA]</scope>
</reference>
<evidence type="ECO:0000313" key="4">
    <source>
        <dbReference type="EnsemblMetazoa" id="Aqu2.1.06465_001"/>
    </source>
</evidence>
<dbReference type="GO" id="GO:0003723">
    <property type="term" value="F:RNA binding"/>
    <property type="evidence" value="ECO:0007669"/>
    <property type="project" value="TreeGrafter"/>
</dbReference>
<evidence type="ECO:0000256" key="2">
    <source>
        <dbReference type="ARBA" id="ARBA00022980"/>
    </source>
</evidence>
<dbReference type="STRING" id="400682.A0A1X7SWK6"/>
<gene>
    <name evidence="4" type="primary">100631636</name>
</gene>
<proteinExistence type="inferred from homology"/>
<dbReference type="GO" id="GO:0006412">
    <property type="term" value="P:translation"/>
    <property type="evidence" value="ECO:0007669"/>
    <property type="project" value="InterPro"/>
</dbReference>
<evidence type="ECO:0000256" key="3">
    <source>
        <dbReference type="ARBA" id="ARBA00023274"/>
    </source>
</evidence>
<keyword evidence="5" id="KW-1185">Reference proteome</keyword>
<dbReference type="InterPro" id="IPR018277">
    <property type="entry name" value="Ribosomal_eS19_CS"/>
</dbReference>
<evidence type="ECO:0000256" key="1">
    <source>
        <dbReference type="ARBA" id="ARBA00010014"/>
    </source>
</evidence>
<protein>
    <recommendedName>
        <fullName evidence="6">40S ribosomal protein S19</fullName>
    </recommendedName>
</protein>
<dbReference type="Proteomes" id="UP000007879">
    <property type="component" value="Unassembled WGS sequence"/>
</dbReference>
<dbReference type="EnsemblMetazoa" id="XM_020006916.1">
    <property type="protein sequence ID" value="XP_019862475.1"/>
    <property type="gene ID" value="LOC100631636"/>
</dbReference>
<accession>A0A1X7SWK6</accession>
<dbReference type="InterPro" id="IPR001266">
    <property type="entry name" value="Ribosomal_eS19"/>
</dbReference>